<dbReference type="PROSITE" id="PS50003">
    <property type="entry name" value="PH_DOMAIN"/>
    <property type="match status" value="1"/>
</dbReference>
<feature type="compositionally biased region" description="Basic and acidic residues" evidence="8">
    <location>
        <begin position="12"/>
        <end position="24"/>
    </location>
</feature>
<keyword evidence="2" id="KW-0723">Serine/threonine-protein kinase</keyword>
<evidence type="ECO:0000256" key="3">
    <source>
        <dbReference type="ARBA" id="ARBA00022679"/>
    </source>
</evidence>
<evidence type="ECO:0000259" key="11">
    <source>
        <dbReference type="PROSITE" id="PS51285"/>
    </source>
</evidence>
<dbReference type="SMART" id="SM00220">
    <property type="entry name" value="S_TKc"/>
    <property type="match status" value="1"/>
</dbReference>
<dbReference type="InterPro" id="IPR000961">
    <property type="entry name" value="AGC-kinase_C"/>
</dbReference>
<dbReference type="Gene3D" id="3.30.200.20">
    <property type="entry name" value="Phosphorylase Kinase, domain 1"/>
    <property type="match status" value="1"/>
</dbReference>
<evidence type="ECO:0000256" key="2">
    <source>
        <dbReference type="ARBA" id="ARBA00022527"/>
    </source>
</evidence>
<dbReference type="SUPFAM" id="SSF56112">
    <property type="entry name" value="Protein kinase-like (PK-like)"/>
    <property type="match status" value="1"/>
</dbReference>
<comment type="similarity">
    <text evidence="1">Belongs to the protein kinase superfamily. AGC Ser/Thr protein kinase family. RAC subfamily.</text>
</comment>
<dbReference type="SMART" id="SM00133">
    <property type="entry name" value="S_TK_X"/>
    <property type="match status" value="1"/>
</dbReference>
<dbReference type="GO" id="GO:0004674">
    <property type="term" value="F:protein serine/threonine kinase activity"/>
    <property type="evidence" value="ECO:0007669"/>
    <property type="project" value="UniProtKB-KW"/>
</dbReference>
<feature type="binding site" evidence="7">
    <location>
        <position position="389"/>
    </location>
    <ligand>
        <name>ATP</name>
        <dbReference type="ChEBI" id="CHEBI:30616"/>
    </ligand>
</feature>
<organism evidence="12 13">
    <name type="scientific">Thecamonas trahens ATCC 50062</name>
    <dbReference type="NCBI Taxonomy" id="461836"/>
    <lineage>
        <taxon>Eukaryota</taxon>
        <taxon>Apusozoa</taxon>
        <taxon>Apusomonadida</taxon>
        <taxon>Apusomonadidae</taxon>
        <taxon>Thecamonas</taxon>
    </lineage>
</organism>
<evidence type="ECO:0000256" key="4">
    <source>
        <dbReference type="ARBA" id="ARBA00022741"/>
    </source>
</evidence>
<dbReference type="AlphaFoldDB" id="A0A0L0DJR4"/>
<dbReference type="Gene3D" id="2.30.29.30">
    <property type="entry name" value="Pleckstrin-homology domain (PH domain)/Phosphotyrosine-binding domain (PTB)"/>
    <property type="match status" value="1"/>
</dbReference>
<accession>A0A0L0DJR4</accession>
<dbReference type="eggNOG" id="KOG0598">
    <property type="taxonomic scope" value="Eukaryota"/>
</dbReference>
<dbReference type="EMBL" id="GL349472">
    <property type="protein sequence ID" value="KNC52440.1"/>
    <property type="molecule type" value="Genomic_DNA"/>
</dbReference>
<dbReference type="InterPro" id="IPR000719">
    <property type="entry name" value="Prot_kinase_dom"/>
</dbReference>
<dbReference type="OrthoDB" id="63267at2759"/>
<evidence type="ECO:0000313" key="12">
    <source>
        <dbReference type="EMBL" id="KNC52440.1"/>
    </source>
</evidence>
<dbReference type="RefSeq" id="XP_013755481.1">
    <property type="nucleotide sequence ID" value="XM_013900027.1"/>
</dbReference>
<gene>
    <name evidence="12" type="ORF">AMSG_08419</name>
</gene>
<evidence type="ECO:0000256" key="8">
    <source>
        <dbReference type="SAM" id="MobiDB-lite"/>
    </source>
</evidence>
<dbReference type="GeneID" id="25567119"/>
<dbReference type="PANTHER" id="PTHR24351">
    <property type="entry name" value="RIBOSOMAL PROTEIN S6 KINASE"/>
    <property type="match status" value="1"/>
</dbReference>
<dbReference type="PROSITE" id="PS51285">
    <property type="entry name" value="AGC_KINASE_CTER"/>
    <property type="match status" value="1"/>
</dbReference>
<dbReference type="SUPFAM" id="SSF50729">
    <property type="entry name" value="PH domain-like"/>
    <property type="match status" value="1"/>
</dbReference>
<reference evidence="12 13" key="1">
    <citation type="submission" date="2010-05" db="EMBL/GenBank/DDBJ databases">
        <title>The Genome Sequence of Thecamonas trahens ATCC 50062.</title>
        <authorList>
            <consortium name="The Broad Institute Genome Sequencing Platform"/>
            <person name="Russ C."/>
            <person name="Cuomo C."/>
            <person name="Shea T."/>
            <person name="Young S.K."/>
            <person name="Zeng Q."/>
            <person name="Koehrsen M."/>
            <person name="Haas B."/>
            <person name="Borodovsky M."/>
            <person name="Guigo R."/>
            <person name="Alvarado L."/>
            <person name="Berlin A."/>
            <person name="Bochicchio J."/>
            <person name="Borenstein D."/>
            <person name="Chapman S."/>
            <person name="Chen Z."/>
            <person name="Freedman E."/>
            <person name="Gellesch M."/>
            <person name="Goldberg J."/>
            <person name="Griggs A."/>
            <person name="Gujja S."/>
            <person name="Heilman E."/>
            <person name="Heiman D."/>
            <person name="Hepburn T."/>
            <person name="Howarth C."/>
            <person name="Jen D."/>
            <person name="Larson L."/>
            <person name="Mehta T."/>
            <person name="Park D."/>
            <person name="Pearson M."/>
            <person name="Roberts A."/>
            <person name="Saif S."/>
            <person name="Shenoy N."/>
            <person name="Sisk P."/>
            <person name="Stolte C."/>
            <person name="Sykes S."/>
            <person name="Thomson T."/>
            <person name="Walk T."/>
            <person name="White J."/>
            <person name="Yandava C."/>
            <person name="Burger G."/>
            <person name="Gray M.W."/>
            <person name="Holland P.W.H."/>
            <person name="King N."/>
            <person name="Lang F.B.F."/>
            <person name="Roger A.J."/>
            <person name="Ruiz-Trillo I."/>
            <person name="Lander E."/>
            <person name="Nusbaum C."/>
        </authorList>
    </citation>
    <scope>NUCLEOTIDE SEQUENCE [LARGE SCALE GENOMIC DNA]</scope>
    <source>
        <strain evidence="12 13">ATCC 50062</strain>
    </source>
</reference>
<dbReference type="STRING" id="461836.A0A0L0DJR4"/>
<sequence>MHTHGWLTHSTDTNRQREGDESGRLRGMPKSSDMAGRPKAKDKDKDKSKSKTKDKDKAKSKAKDKDRSKAKDKDKEKSKAKDKEKSKAKDKEKSKAKDKEKAKDKATSSKRERGKAKDKSKSKEKRRKDEELPPASTLYDTALIKEFVSTPVEELPASELSGFLSRYGAERRVWKSKWVHIRLPNATLYTFRSRQPEQETGINYHEAQDKIRLATASVHELAESEGGRKWAFILRTPKRDLWLAARNSKESAKWMDLITRVGSAAAGRRSGSSAPSPSIRSNHLMAGSAQSGSNLRNLAARNNTEAQVEVAEPSSPDTVPADMDDLMHISRTEKISEITLTTSAGKVVRDKSERTKIEDFKQVSVIGQGAFAKVLLVKRRGTSKYYAMKIISRRKLRKKIQIEHTKAEKESLVIMDHPFVIKLHYAFHTADKLMLVLDYCNGGELFYTLETYGPFTEVQTRLYTAELSLALGYLHSQSIIFRDLKPENILLDSGGHIVLTDFGLVKKLENPDAKTSTFCGTAEYTAPEMIEGKPYGRQIDWWALGILVFEMMAGDSPFPRNKDNASRQDVYDAILNEPLIFDDMHDISQAGRDFISRLLDRNATSRLGSGSSDVEELKTHAFFTSLNWDDVFAKRTEPVYIPSVRAANDLSNIDDDFLRISIHESNVSVRSEDSDGLFDNFSFYGSVIAAPTKTGATSTSSAEYRQYADDLIFSDAPTASGGNVIQ</sequence>
<feature type="domain" description="Protein kinase" evidence="10">
    <location>
        <begin position="360"/>
        <end position="623"/>
    </location>
</feature>
<dbReference type="PROSITE" id="PS00107">
    <property type="entry name" value="PROTEIN_KINASE_ATP"/>
    <property type="match status" value="1"/>
</dbReference>
<dbReference type="InterPro" id="IPR017441">
    <property type="entry name" value="Protein_kinase_ATP_BS"/>
</dbReference>
<evidence type="ECO:0000259" key="9">
    <source>
        <dbReference type="PROSITE" id="PS50003"/>
    </source>
</evidence>
<feature type="region of interest" description="Disordered" evidence="8">
    <location>
        <begin position="265"/>
        <end position="291"/>
    </location>
</feature>
<keyword evidence="13" id="KW-1185">Reference proteome</keyword>
<protein>
    <submittedName>
        <fullName evidence="12">AGC/SGK protein kinase</fullName>
    </submittedName>
</protein>
<name>A0A0L0DJR4_THETB</name>
<dbReference type="SMART" id="SM00233">
    <property type="entry name" value="PH"/>
    <property type="match status" value="1"/>
</dbReference>
<dbReference type="Pfam" id="PF00069">
    <property type="entry name" value="Pkinase"/>
    <property type="match status" value="1"/>
</dbReference>
<feature type="compositionally biased region" description="Basic and acidic residues" evidence="8">
    <location>
        <begin position="39"/>
        <end position="131"/>
    </location>
</feature>
<dbReference type="Proteomes" id="UP000054408">
    <property type="component" value="Unassembled WGS sequence"/>
</dbReference>
<keyword evidence="5 12" id="KW-0418">Kinase</keyword>
<dbReference type="FunFam" id="1.10.510.10:FF:000008">
    <property type="entry name" value="Non-specific serine/threonine protein kinase"/>
    <property type="match status" value="1"/>
</dbReference>
<keyword evidence="3" id="KW-0808">Transferase</keyword>
<evidence type="ECO:0000259" key="10">
    <source>
        <dbReference type="PROSITE" id="PS50011"/>
    </source>
</evidence>
<dbReference type="InterPro" id="IPR011993">
    <property type="entry name" value="PH-like_dom_sf"/>
</dbReference>
<evidence type="ECO:0000313" key="13">
    <source>
        <dbReference type="Proteomes" id="UP000054408"/>
    </source>
</evidence>
<evidence type="ECO:0000256" key="1">
    <source>
        <dbReference type="ARBA" id="ARBA00006935"/>
    </source>
</evidence>
<dbReference type="FunFam" id="3.30.200.20:FF:000042">
    <property type="entry name" value="Aurora kinase A"/>
    <property type="match status" value="1"/>
</dbReference>
<proteinExistence type="inferred from homology"/>
<keyword evidence="6 7" id="KW-0067">ATP-binding</keyword>
<dbReference type="InterPro" id="IPR001849">
    <property type="entry name" value="PH_domain"/>
</dbReference>
<evidence type="ECO:0000256" key="7">
    <source>
        <dbReference type="PROSITE-ProRule" id="PRU10141"/>
    </source>
</evidence>
<feature type="region of interest" description="Disordered" evidence="8">
    <location>
        <begin position="1"/>
        <end position="134"/>
    </location>
</feature>
<dbReference type="GO" id="GO:0005524">
    <property type="term" value="F:ATP binding"/>
    <property type="evidence" value="ECO:0007669"/>
    <property type="project" value="UniProtKB-UniRule"/>
</dbReference>
<evidence type="ECO:0000256" key="5">
    <source>
        <dbReference type="ARBA" id="ARBA00022777"/>
    </source>
</evidence>
<dbReference type="OMA" id="NDEACYD"/>
<keyword evidence="4 7" id="KW-0547">Nucleotide-binding</keyword>
<feature type="domain" description="AGC-kinase C-terminal" evidence="11">
    <location>
        <begin position="624"/>
        <end position="693"/>
    </location>
</feature>
<feature type="compositionally biased region" description="Low complexity" evidence="8">
    <location>
        <begin position="265"/>
        <end position="281"/>
    </location>
</feature>
<dbReference type="PROSITE" id="PS50011">
    <property type="entry name" value="PROTEIN_KINASE_DOM"/>
    <property type="match status" value="1"/>
</dbReference>
<dbReference type="Gene3D" id="1.10.510.10">
    <property type="entry name" value="Transferase(Phosphotransferase) domain 1"/>
    <property type="match status" value="1"/>
</dbReference>
<feature type="domain" description="PH" evidence="9">
    <location>
        <begin position="157"/>
        <end position="263"/>
    </location>
</feature>
<evidence type="ECO:0000256" key="6">
    <source>
        <dbReference type="ARBA" id="ARBA00022840"/>
    </source>
</evidence>
<dbReference type="InterPro" id="IPR011009">
    <property type="entry name" value="Kinase-like_dom_sf"/>
</dbReference>